<dbReference type="AlphaFoldDB" id="A0A6M0H4Y2"/>
<dbReference type="InterPro" id="IPR026413">
    <property type="entry name" value="CXXX_rpt_assoc"/>
</dbReference>
<dbReference type="RefSeq" id="WP_199870023.1">
    <property type="nucleotide sequence ID" value="NZ_JAAGPU010000016.1"/>
</dbReference>
<evidence type="ECO:0000313" key="2">
    <source>
        <dbReference type="Proteomes" id="UP000481872"/>
    </source>
</evidence>
<comment type="caution">
    <text evidence="1">The sequence shown here is derived from an EMBL/GenBank/DDBJ whole genome shotgun (WGS) entry which is preliminary data.</text>
</comment>
<name>A0A6M0H4Y2_9CLOT</name>
<evidence type="ECO:0000313" key="1">
    <source>
        <dbReference type="EMBL" id="NEU05133.1"/>
    </source>
</evidence>
<reference evidence="1 2" key="1">
    <citation type="submission" date="2020-02" db="EMBL/GenBank/DDBJ databases">
        <title>Genome assembly of a novel Clostridium senegalense strain.</title>
        <authorList>
            <person name="Gupta T.B."/>
            <person name="Jauregui R."/>
            <person name="Maclean P."/>
            <person name="Nawarathana A."/>
            <person name="Brightwell G."/>
        </authorList>
    </citation>
    <scope>NUCLEOTIDE SEQUENCE [LARGE SCALE GENOMIC DNA]</scope>
    <source>
        <strain evidence="1 2">AGRFS4</strain>
    </source>
</reference>
<dbReference type="Proteomes" id="UP000481872">
    <property type="component" value="Unassembled WGS sequence"/>
</dbReference>
<accession>A0A6M0H4Y2</accession>
<gene>
    <name evidence="1" type="ORF">G3M99_09755</name>
</gene>
<dbReference type="NCBIfam" id="TIGR04116">
    <property type="entry name" value="CXXX_rpt_assoc"/>
    <property type="match status" value="1"/>
</dbReference>
<organism evidence="1 2">
    <name type="scientific">Clostridium senegalense</name>
    <dbReference type="NCBI Taxonomy" id="1465809"/>
    <lineage>
        <taxon>Bacteria</taxon>
        <taxon>Bacillati</taxon>
        <taxon>Bacillota</taxon>
        <taxon>Clostridia</taxon>
        <taxon>Eubacteriales</taxon>
        <taxon>Clostridiaceae</taxon>
        <taxon>Clostridium</taxon>
    </lineage>
</organism>
<dbReference type="EMBL" id="JAAGPU010000016">
    <property type="protein sequence ID" value="NEU05133.1"/>
    <property type="molecule type" value="Genomic_DNA"/>
</dbReference>
<proteinExistence type="predicted"/>
<sequence length="96" mass="11658">MIKLGNINEDEKREILIIYERIMGLNELSLTLDTFKITDYEKKGFQNKIDIEKEKANSKYNIWWSEKIDKYKWESCKNSNWTIDFITNEVFLIEKQ</sequence>
<keyword evidence="2" id="KW-1185">Reference proteome</keyword>
<protein>
    <submittedName>
        <fullName evidence="1">CXXX repeat peptide modification system protein</fullName>
    </submittedName>
</protein>